<dbReference type="HOGENOM" id="CLU_130956_0_0_4"/>
<dbReference type="OrthoDB" id="8966260at2"/>
<name>Q46SE7_CUPPJ</name>
<accession>Q46SE7</accession>
<evidence type="ECO:0000313" key="2">
    <source>
        <dbReference type="EMBL" id="AAZ63937.1"/>
    </source>
</evidence>
<dbReference type="KEGG" id="reu:Reut_B4587"/>
<gene>
    <name evidence="2" type="ordered locus">Reut_B4587</name>
</gene>
<dbReference type="AlphaFoldDB" id="Q46SE7"/>
<protein>
    <recommendedName>
        <fullName evidence="3">Lipoprotein</fullName>
    </recommendedName>
</protein>
<dbReference type="EMBL" id="CP000091">
    <property type="protein sequence ID" value="AAZ63937.1"/>
    <property type="molecule type" value="Genomic_DNA"/>
</dbReference>
<sequence>MSYRASYALCLAMVLMSGCGREPEKSPAPQTGAAGSSDASAAAASPRADDLPPLGRPGRFQIVSNAQARGGAFLLDTQAGRVWQLRDFPGLQGAPSAWQEMTIIDDKSGMGVTTAQFQKLYPQRQLPPSRQGDRHRR</sequence>
<dbReference type="STRING" id="264198.Reut_B4587"/>
<dbReference type="PROSITE" id="PS51257">
    <property type="entry name" value="PROKAR_LIPOPROTEIN"/>
    <property type="match status" value="1"/>
</dbReference>
<reference evidence="2" key="1">
    <citation type="submission" date="2005-08" db="EMBL/GenBank/DDBJ databases">
        <title>Complete sequence of chromosome 2 of Ralstonia eutropha JMP134.</title>
        <authorList>
            <person name="Copeland A."/>
            <person name="Lucas S."/>
            <person name="Lapidus A."/>
            <person name="Barry K."/>
            <person name="Detter J.C."/>
            <person name="Glavina T."/>
            <person name="Hammon N."/>
            <person name="Israni S."/>
            <person name="Pitluck S."/>
            <person name="Goltsman E."/>
            <person name="Martinez M."/>
            <person name="Schmutz J."/>
            <person name="Larimer F."/>
            <person name="Land M."/>
            <person name="Lykidis A."/>
            <person name="Richardson P."/>
        </authorList>
    </citation>
    <scope>NUCLEOTIDE SEQUENCE [LARGE SCALE GENOMIC DNA]</scope>
    <source>
        <strain evidence="2">JMP134</strain>
    </source>
</reference>
<evidence type="ECO:0008006" key="3">
    <source>
        <dbReference type="Google" id="ProtNLM"/>
    </source>
</evidence>
<feature type="compositionally biased region" description="Low complexity" evidence="1">
    <location>
        <begin position="33"/>
        <end position="46"/>
    </location>
</feature>
<evidence type="ECO:0000256" key="1">
    <source>
        <dbReference type="SAM" id="MobiDB-lite"/>
    </source>
</evidence>
<organism evidence="2">
    <name type="scientific">Cupriavidus pinatubonensis (strain JMP 134 / LMG 1197)</name>
    <name type="common">Cupriavidus necator (strain JMP 134)</name>
    <dbReference type="NCBI Taxonomy" id="264198"/>
    <lineage>
        <taxon>Bacteria</taxon>
        <taxon>Pseudomonadati</taxon>
        <taxon>Pseudomonadota</taxon>
        <taxon>Betaproteobacteria</taxon>
        <taxon>Burkholderiales</taxon>
        <taxon>Burkholderiaceae</taxon>
        <taxon>Cupriavidus</taxon>
    </lineage>
</organism>
<feature type="region of interest" description="Disordered" evidence="1">
    <location>
        <begin position="21"/>
        <end position="59"/>
    </location>
</feature>
<proteinExistence type="predicted"/>